<name>A0A6H5HPN6_9HEMI</name>
<feature type="non-terminal residue" evidence="1">
    <location>
        <position position="1"/>
    </location>
</feature>
<protein>
    <submittedName>
        <fullName evidence="1">Uncharacterized protein</fullName>
    </submittedName>
</protein>
<dbReference type="Proteomes" id="UP000479000">
    <property type="component" value="Unassembled WGS sequence"/>
</dbReference>
<evidence type="ECO:0000313" key="1">
    <source>
        <dbReference type="EMBL" id="CAB0019952.1"/>
    </source>
</evidence>
<dbReference type="OrthoDB" id="1926212at2759"/>
<sequence length="230" mass="25467">FLQLLSIVPADPSVLQKLGEIYDQYNDKQQAYHYHYEVSRGVPSFAIRSARARLARRLLRDAPRAREGDTLLRESLADAAPRVQMAPADRLLPQAVRKLSGGLEHLQGHAGKVSRQYRMFSEKQRPIIRRDRACVNPAGPSREIRALPTARTPALLPDGPRGAAAGPRGDFRFPPVACRPPLRAPDKSSAVHFCAGASARSASCRLSHCARPTRNQLDYSLPNPPNLLRM</sequence>
<gene>
    <name evidence="1" type="ORF">NTEN_LOCUS23579</name>
</gene>
<reference evidence="1 2" key="1">
    <citation type="submission" date="2020-02" db="EMBL/GenBank/DDBJ databases">
        <authorList>
            <person name="Ferguson B K."/>
        </authorList>
    </citation>
    <scope>NUCLEOTIDE SEQUENCE [LARGE SCALE GENOMIC DNA]</scope>
</reference>
<accession>A0A6H5HPN6</accession>
<proteinExistence type="predicted"/>
<evidence type="ECO:0000313" key="2">
    <source>
        <dbReference type="Proteomes" id="UP000479000"/>
    </source>
</evidence>
<dbReference type="AlphaFoldDB" id="A0A6H5HPN6"/>
<dbReference type="EMBL" id="CADCXU010034716">
    <property type="protein sequence ID" value="CAB0019952.1"/>
    <property type="molecule type" value="Genomic_DNA"/>
</dbReference>
<organism evidence="1 2">
    <name type="scientific">Nesidiocoris tenuis</name>
    <dbReference type="NCBI Taxonomy" id="355587"/>
    <lineage>
        <taxon>Eukaryota</taxon>
        <taxon>Metazoa</taxon>
        <taxon>Ecdysozoa</taxon>
        <taxon>Arthropoda</taxon>
        <taxon>Hexapoda</taxon>
        <taxon>Insecta</taxon>
        <taxon>Pterygota</taxon>
        <taxon>Neoptera</taxon>
        <taxon>Paraneoptera</taxon>
        <taxon>Hemiptera</taxon>
        <taxon>Heteroptera</taxon>
        <taxon>Panheteroptera</taxon>
        <taxon>Cimicomorpha</taxon>
        <taxon>Miridae</taxon>
        <taxon>Dicyphina</taxon>
        <taxon>Nesidiocoris</taxon>
    </lineage>
</organism>
<keyword evidence="2" id="KW-1185">Reference proteome</keyword>